<evidence type="ECO:0000256" key="7">
    <source>
        <dbReference type="ARBA" id="ARBA00022840"/>
    </source>
</evidence>
<dbReference type="InterPro" id="IPR027417">
    <property type="entry name" value="P-loop_NTPase"/>
</dbReference>
<comment type="caution">
    <text evidence="12">The sequence shown here is derived from an EMBL/GenBank/DDBJ whole genome shotgun (WGS) entry which is preliminary data.</text>
</comment>
<evidence type="ECO:0000313" key="13">
    <source>
        <dbReference type="Proteomes" id="UP001457282"/>
    </source>
</evidence>
<feature type="coiled-coil region" evidence="10">
    <location>
        <begin position="840"/>
        <end position="877"/>
    </location>
</feature>
<accession>A0AAW1VZ18</accession>
<feature type="coiled-coil region" evidence="10">
    <location>
        <begin position="197"/>
        <end position="228"/>
    </location>
</feature>
<comment type="similarity">
    <text evidence="3">Belongs to the SMC family. SMC5 subfamily.</text>
</comment>
<evidence type="ECO:0000259" key="11">
    <source>
        <dbReference type="Pfam" id="PF02463"/>
    </source>
</evidence>
<dbReference type="PANTHER" id="PTHR45916">
    <property type="entry name" value="STRUCTURAL MAINTENANCE OF CHROMOSOMES PROTEIN 5"/>
    <property type="match status" value="1"/>
</dbReference>
<evidence type="ECO:0000256" key="5">
    <source>
        <dbReference type="ARBA" id="ARBA00022454"/>
    </source>
</evidence>
<keyword evidence="6" id="KW-0547">Nucleotide-binding</keyword>
<keyword evidence="7" id="KW-0067">ATP-binding</keyword>
<proteinExistence type="inferred from homology"/>
<name>A0AAW1VZ18_RUBAR</name>
<dbReference type="InterPro" id="IPR003395">
    <property type="entry name" value="RecF/RecN/SMC_N"/>
</dbReference>
<evidence type="ECO:0000256" key="4">
    <source>
        <dbReference type="ARBA" id="ARBA00018687"/>
    </source>
</evidence>
<dbReference type="GO" id="GO:0005524">
    <property type="term" value="F:ATP binding"/>
    <property type="evidence" value="ECO:0007669"/>
    <property type="project" value="UniProtKB-KW"/>
</dbReference>
<dbReference type="Gene3D" id="3.40.50.300">
    <property type="entry name" value="P-loop containing nucleotide triphosphate hydrolases"/>
    <property type="match status" value="2"/>
</dbReference>
<evidence type="ECO:0000256" key="3">
    <source>
        <dbReference type="ARBA" id="ARBA00010171"/>
    </source>
</evidence>
<keyword evidence="9" id="KW-0539">Nucleus</keyword>
<dbReference type="GO" id="GO:0030915">
    <property type="term" value="C:Smc5-Smc6 complex"/>
    <property type="evidence" value="ECO:0007669"/>
    <property type="project" value="TreeGrafter"/>
</dbReference>
<dbReference type="PANTHER" id="PTHR45916:SF1">
    <property type="entry name" value="STRUCTURAL MAINTENANCE OF CHROMOSOMES PROTEIN 5"/>
    <property type="match status" value="1"/>
</dbReference>
<keyword evidence="8 10" id="KW-0175">Coiled coil</keyword>
<dbReference type="Proteomes" id="UP001457282">
    <property type="component" value="Unassembled WGS sequence"/>
</dbReference>
<dbReference type="FunFam" id="3.40.50.300:FF:001301">
    <property type="entry name" value="Structural maintenance of chromosomes 5"/>
    <property type="match status" value="1"/>
</dbReference>
<reference evidence="12 13" key="1">
    <citation type="journal article" date="2023" name="G3 (Bethesda)">
        <title>A chromosome-length genome assembly and annotation of blackberry (Rubus argutus, cv. 'Hillquist').</title>
        <authorList>
            <person name="Bruna T."/>
            <person name="Aryal R."/>
            <person name="Dudchenko O."/>
            <person name="Sargent D.J."/>
            <person name="Mead D."/>
            <person name="Buti M."/>
            <person name="Cavallini A."/>
            <person name="Hytonen T."/>
            <person name="Andres J."/>
            <person name="Pham M."/>
            <person name="Weisz D."/>
            <person name="Mascagni F."/>
            <person name="Usai G."/>
            <person name="Natali L."/>
            <person name="Bassil N."/>
            <person name="Fernandez G.E."/>
            <person name="Lomsadze A."/>
            <person name="Armour M."/>
            <person name="Olukolu B."/>
            <person name="Poorten T."/>
            <person name="Britton C."/>
            <person name="Davik J."/>
            <person name="Ashrafi H."/>
            <person name="Aiden E.L."/>
            <person name="Borodovsky M."/>
            <person name="Worthington M."/>
        </authorList>
    </citation>
    <scope>NUCLEOTIDE SEQUENCE [LARGE SCALE GENOMIC DNA]</scope>
    <source>
        <strain evidence="12">PI 553951</strain>
    </source>
</reference>
<dbReference type="AlphaFoldDB" id="A0AAW1VZ18"/>
<feature type="coiled-coil region" evidence="10">
    <location>
        <begin position="620"/>
        <end position="696"/>
    </location>
</feature>
<keyword evidence="13" id="KW-1185">Reference proteome</keyword>
<evidence type="ECO:0000313" key="12">
    <source>
        <dbReference type="EMBL" id="KAK9913025.1"/>
    </source>
</evidence>
<dbReference type="Pfam" id="PF02463">
    <property type="entry name" value="SMC_N"/>
    <property type="match status" value="1"/>
</dbReference>
<protein>
    <recommendedName>
        <fullName evidence="4">Structural maintenance of chromosomes protein 5</fullName>
    </recommendedName>
</protein>
<dbReference type="SUPFAM" id="SSF52540">
    <property type="entry name" value="P-loop containing nucleoside triphosphate hydrolases"/>
    <property type="match status" value="2"/>
</dbReference>
<gene>
    <name evidence="12" type="ORF">M0R45_036852</name>
</gene>
<sequence length="1051" mass="120279">MAEPRAKRPKITRGEDDYMPGSITEIELHNFMTFDKLKCIPGSRLNLVIGPNGSGKSSLVCAIALGLGGEPQLLGRATSVGAYVKRGETSAHIKITLRGNTKEENIIIMRKIDARSNKSEWLYNGKVVPKKEITEIIQRFNIQVNNLTQFLPQDRVCEFAKLTPVQLLEETEKAVGDPQLPIQHRELIEISKKLKRIEQAVEKNGETLNQMKALNAEQEKDVERVLQREELLAKAETMKKKLPWLKYDMKKAEYMVAKEKEKDSKKKLDEAARTLNDLREPIEKKRKDKAMWESKSKQVDKLIIQNANKRMGLLENEDRLGVQVQGKYKEMEDSRRQEEARQRKILKCKEDLAASELELENLPPSELHQDELKRLADQILGLGDSARAKMAQKLEKDKLLSVKKASLNMCLHKLKEMESANSNLLLALQKAGTHRIFEAYNWVKEHRHEFNKEVYGPVLLEVNVPDHVHADYLEDHVPFYIWKSFITQDSCDRDFLVRNLKHFDVPVLNYVGNENRREPFHISEAMSALGIHSRLDQVFDAPIAVKEVLTGQFGLDRSYIGSKETDQKGDQVSKLGILDFWTPENHYRCSVSRYGGHVSASVEPVRQSRLLLCGMDTGELETLKSNKIELEESVAALQESVRLLQTEQRQIEDVEAKFQKQREEIHKTISNENKKRRELKNLIEQRKVNLANMEKVDDVDTTVAKLTEVVAKLNIERFHSVMELKGLLVEAVSFKQSFIEKHMAAIEFDAKIREMEVNIKQHEKSALQATFQLEECKKVVEDCRQQLSAAKNHAESIAMITPELERAFVQMPTTIEDLEAAVEETISQAHSILFLNHNILKEYEDRQRKIEAIATKLEEDEMELRRCIAEVDNLKETWLPTLRNLVAQINETFGRNFQEMAVAGEVSLDEHEMDFDQFGILIKVKFREAGQLQVLSAHHQSGGERSVSTILFLVSLQDLTNCPFRVVDEINQGMDPINERKMFQQLVRAASQPNTPQCFLLTPKLLPDLEYSEACTLLNIMTGPWIEQPAEVWSSGDCWGNVIGLVGKSQC</sequence>
<keyword evidence="5" id="KW-0158">Chromosome</keyword>
<evidence type="ECO:0000256" key="9">
    <source>
        <dbReference type="ARBA" id="ARBA00023242"/>
    </source>
</evidence>
<organism evidence="12 13">
    <name type="scientific">Rubus argutus</name>
    <name type="common">Southern blackberry</name>
    <dbReference type="NCBI Taxonomy" id="59490"/>
    <lineage>
        <taxon>Eukaryota</taxon>
        <taxon>Viridiplantae</taxon>
        <taxon>Streptophyta</taxon>
        <taxon>Embryophyta</taxon>
        <taxon>Tracheophyta</taxon>
        <taxon>Spermatophyta</taxon>
        <taxon>Magnoliopsida</taxon>
        <taxon>eudicotyledons</taxon>
        <taxon>Gunneridae</taxon>
        <taxon>Pentapetalae</taxon>
        <taxon>rosids</taxon>
        <taxon>fabids</taxon>
        <taxon>Rosales</taxon>
        <taxon>Rosaceae</taxon>
        <taxon>Rosoideae</taxon>
        <taxon>Rosoideae incertae sedis</taxon>
        <taxon>Rubus</taxon>
    </lineage>
</organism>
<dbReference type="GO" id="GO:0051276">
    <property type="term" value="P:chromosome organization"/>
    <property type="evidence" value="ECO:0007669"/>
    <property type="project" value="UniProtKB-ARBA"/>
</dbReference>
<evidence type="ECO:0000256" key="8">
    <source>
        <dbReference type="ARBA" id="ARBA00023054"/>
    </source>
</evidence>
<evidence type="ECO:0000256" key="1">
    <source>
        <dbReference type="ARBA" id="ARBA00004123"/>
    </source>
</evidence>
<evidence type="ECO:0000256" key="6">
    <source>
        <dbReference type="ARBA" id="ARBA00022741"/>
    </source>
</evidence>
<dbReference type="GO" id="GO:0000724">
    <property type="term" value="P:double-strand break repair via homologous recombination"/>
    <property type="evidence" value="ECO:0007669"/>
    <property type="project" value="TreeGrafter"/>
</dbReference>
<evidence type="ECO:0000256" key="10">
    <source>
        <dbReference type="SAM" id="Coils"/>
    </source>
</evidence>
<comment type="subcellular location">
    <subcellularLocation>
        <location evidence="2">Chromosome</location>
    </subcellularLocation>
    <subcellularLocation>
        <location evidence="1">Nucleus</location>
    </subcellularLocation>
</comment>
<evidence type="ECO:0000256" key="2">
    <source>
        <dbReference type="ARBA" id="ARBA00004286"/>
    </source>
</evidence>
<feature type="domain" description="RecF/RecN/SMC N-terminal" evidence="11">
    <location>
        <begin position="23"/>
        <end position="989"/>
    </location>
</feature>
<dbReference type="EMBL" id="JBEDUW010000007">
    <property type="protein sequence ID" value="KAK9913025.1"/>
    <property type="molecule type" value="Genomic_DNA"/>
</dbReference>
<dbReference type="GO" id="GO:0005634">
    <property type="term" value="C:nucleus"/>
    <property type="evidence" value="ECO:0007669"/>
    <property type="project" value="UniProtKB-SubCell"/>
</dbReference>
<dbReference type="GO" id="GO:0003697">
    <property type="term" value="F:single-stranded DNA binding"/>
    <property type="evidence" value="ECO:0007669"/>
    <property type="project" value="TreeGrafter"/>
</dbReference>